<feature type="compositionally biased region" description="Basic residues" evidence="1">
    <location>
        <begin position="28"/>
        <end position="39"/>
    </location>
</feature>
<dbReference type="InterPro" id="IPR011993">
    <property type="entry name" value="PH-like_dom_sf"/>
</dbReference>
<evidence type="ECO:0000256" key="1">
    <source>
        <dbReference type="SAM" id="MobiDB-lite"/>
    </source>
</evidence>
<keyword evidence="5" id="KW-1185">Reference proteome</keyword>
<dbReference type="InterPro" id="IPR001849">
    <property type="entry name" value="PH_domain"/>
</dbReference>
<evidence type="ECO:0000313" key="4">
    <source>
        <dbReference type="EMBL" id="KDN52206.1"/>
    </source>
</evidence>
<dbReference type="Pfam" id="PF00169">
    <property type="entry name" value="PH"/>
    <property type="match status" value="1"/>
</dbReference>
<dbReference type="SMART" id="SM00233">
    <property type="entry name" value="PH"/>
    <property type="match status" value="1"/>
</dbReference>
<evidence type="ECO:0000259" key="2">
    <source>
        <dbReference type="PROSITE" id="PS50003"/>
    </source>
</evidence>
<comment type="caution">
    <text evidence="4">The sequence shown here is derived from an EMBL/GenBank/DDBJ whole genome shotgun (WGS) entry which is preliminary data.</text>
</comment>
<feature type="region of interest" description="Disordered" evidence="1">
    <location>
        <begin position="612"/>
        <end position="632"/>
    </location>
</feature>
<proteinExistence type="predicted"/>
<feature type="compositionally biased region" description="Low complexity" evidence="1">
    <location>
        <begin position="424"/>
        <end position="443"/>
    </location>
</feature>
<feature type="region of interest" description="Disordered" evidence="1">
    <location>
        <begin position="395"/>
        <end position="451"/>
    </location>
</feature>
<gene>
    <name evidence="4" type="ORF">K437DRAFT_266751</name>
</gene>
<protein>
    <recommendedName>
        <fullName evidence="6">SEC7 domain-containing protein</fullName>
    </recommendedName>
</protein>
<dbReference type="HOGENOM" id="CLU_265828_0_0_1"/>
<dbReference type="OrthoDB" id="430364at2759"/>
<evidence type="ECO:0000313" key="5">
    <source>
        <dbReference type="Proteomes" id="UP000027361"/>
    </source>
</evidence>
<organism evidence="4 5">
    <name type="scientific">Tilletiaria anomala (strain ATCC 24038 / CBS 436.72 / UBC 951)</name>
    <dbReference type="NCBI Taxonomy" id="1037660"/>
    <lineage>
        <taxon>Eukaryota</taxon>
        <taxon>Fungi</taxon>
        <taxon>Dikarya</taxon>
        <taxon>Basidiomycota</taxon>
        <taxon>Ustilaginomycotina</taxon>
        <taxon>Exobasidiomycetes</taxon>
        <taxon>Georgefischeriales</taxon>
        <taxon>Tilletiariaceae</taxon>
        <taxon>Tilletiaria</taxon>
    </lineage>
</organism>
<dbReference type="PANTHER" id="PTHR10663:SF405">
    <property type="entry name" value="ARF GUANINE NUCLEOTIDE EXCHANGE FACTOR SYT1"/>
    <property type="match status" value="1"/>
</dbReference>
<dbReference type="PROSITE" id="PS50003">
    <property type="entry name" value="PH_DOMAIN"/>
    <property type="match status" value="1"/>
</dbReference>
<feature type="compositionally biased region" description="Low complexity" evidence="1">
    <location>
        <begin position="107"/>
        <end position="127"/>
    </location>
</feature>
<dbReference type="SUPFAM" id="SSF48425">
    <property type="entry name" value="Sec7 domain"/>
    <property type="match status" value="1"/>
</dbReference>
<feature type="compositionally biased region" description="Basic residues" evidence="1">
    <location>
        <begin position="1217"/>
        <end position="1226"/>
    </location>
</feature>
<dbReference type="Pfam" id="PF01369">
    <property type="entry name" value="Sec7"/>
    <property type="match status" value="1"/>
</dbReference>
<dbReference type="InParanoid" id="A0A066WEK9"/>
<dbReference type="EMBL" id="JMSN01000012">
    <property type="protein sequence ID" value="KDN52206.1"/>
    <property type="molecule type" value="Genomic_DNA"/>
</dbReference>
<feature type="domain" description="SEC7" evidence="3">
    <location>
        <begin position="432"/>
        <end position="597"/>
    </location>
</feature>
<feature type="domain" description="PH" evidence="2">
    <location>
        <begin position="730"/>
        <end position="869"/>
    </location>
</feature>
<feature type="region of interest" description="Disordered" evidence="1">
    <location>
        <begin position="165"/>
        <end position="202"/>
    </location>
</feature>
<dbReference type="SMART" id="SM00222">
    <property type="entry name" value="Sec7"/>
    <property type="match status" value="1"/>
</dbReference>
<name>A0A066WEK9_TILAU</name>
<evidence type="ECO:0000259" key="3">
    <source>
        <dbReference type="PROSITE" id="PS50190"/>
    </source>
</evidence>
<dbReference type="Proteomes" id="UP000027361">
    <property type="component" value="Unassembled WGS sequence"/>
</dbReference>
<feature type="region of interest" description="Disordered" evidence="1">
    <location>
        <begin position="1"/>
        <end position="143"/>
    </location>
</feature>
<feature type="compositionally biased region" description="Basic and acidic residues" evidence="1">
    <location>
        <begin position="1094"/>
        <end position="1106"/>
    </location>
</feature>
<dbReference type="Gene3D" id="2.30.29.30">
    <property type="entry name" value="Pleckstrin-homology domain (PH domain)/Phosphotyrosine-binding domain (PTB)"/>
    <property type="match status" value="1"/>
</dbReference>
<feature type="region of interest" description="Disordered" evidence="1">
    <location>
        <begin position="1217"/>
        <end position="1250"/>
    </location>
</feature>
<feature type="compositionally biased region" description="Low complexity" evidence="1">
    <location>
        <begin position="45"/>
        <end position="55"/>
    </location>
</feature>
<feature type="compositionally biased region" description="Basic and acidic residues" evidence="1">
    <location>
        <begin position="1048"/>
        <end position="1057"/>
    </location>
</feature>
<dbReference type="STRING" id="1037660.A0A066WEK9"/>
<feature type="compositionally biased region" description="Low complexity" evidence="1">
    <location>
        <begin position="395"/>
        <end position="406"/>
    </location>
</feature>
<dbReference type="Gene3D" id="1.10.1000.11">
    <property type="entry name" value="Arf Nucleotide-binding Site Opener,domain 2"/>
    <property type="match status" value="1"/>
</dbReference>
<accession>A0A066WEK9</accession>
<dbReference type="AlphaFoldDB" id="A0A066WEK9"/>
<reference evidence="4 5" key="1">
    <citation type="submission" date="2014-05" db="EMBL/GenBank/DDBJ databases">
        <title>Draft genome sequence of a rare smut relative, Tilletiaria anomala UBC 951.</title>
        <authorList>
            <consortium name="DOE Joint Genome Institute"/>
            <person name="Toome M."/>
            <person name="Kuo A."/>
            <person name="Henrissat B."/>
            <person name="Lipzen A."/>
            <person name="Tritt A."/>
            <person name="Yoshinaga Y."/>
            <person name="Zane M."/>
            <person name="Barry K."/>
            <person name="Grigoriev I.V."/>
            <person name="Spatafora J.W."/>
            <person name="Aimea M.C."/>
        </authorList>
    </citation>
    <scope>NUCLEOTIDE SEQUENCE [LARGE SCALE GENOMIC DNA]</scope>
    <source>
        <strain evidence="4 5">UBC 951</strain>
    </source>
</reference>
<dbReference type="InterPro" id="IPR035999">
    <property type="entry name" value="Sec7_dom_sf"/>
</dbReference>
<dbReference type="RefSeq" id="XP_013245063.1">
    <property type="nucleotide sequence ID" value="XM_013389609.1"/>
</dbReference>
<feature type="compositionally biased region" description="Polar residues" evidence="1">
    <location>
        <begin position="412"/>
        <end position="423"/>
    </location>
</feature>
<dbReference type="InterPro" id="IPR000904">
    <property type="entry name" value="Sec7_dom"/>
</dbReference>
<feature type="compositionally biased region" description="Polar residues" evidence="1">
    <location>
        <begin position="1140"/>
        <end position="1162"/>
    </location>
</feature>
<dbReference type="InterPro" id="IPR023394">
    <property type="entry name" value="Sec7_C_sf"/>
</dbReference>
<feature type="region of interest" description="Disordered" evidence="1">
    <location>
        <begin position="1043"/>
        <end position="1172"/>
    </location>
</feature>
<dbReference type="PROSITE" id="PS50190">
    <property type="entry name" value="SEC7"/>
    <property type="match status" value="1"/>
</dbReference>
<sequence length="1250" mass="133800">MHSPSIHSRAESPPSTSVPSKASSFKLSSRKSIFRRRPRTGGSEASPAPDFASSHSHAHSHSTERTYAAESPVLHGASPFGGLGVDMGEGSNMGHAQRPKFKRTQTGSSHASSGKSEAHSAAAAAAAVTKEPQLLRSTTPTASQAQLLQANPSSDLRLMNLQRHADQPPLPLPAPKAPTLSRGPSFRQARGPEYGYNGRTRSNSMVSLGSVGGAQSQSAGGERMNASGYGGPVLEMSKLDSAGGAAGLFGGGGGGVTRQRTSSLIPSLPFLGSPRIRTLSNGANSGSFPTAGPVPTPLLPSSHAFAPISSSSSSSSVQQTSAAMSNAVAAITARDTVLQNALRRASAASKFTAPLATPEPILLARGNLPLTTSSASSSTPSLALVSASASASALAASPTPSSTPVSGRISLDPNSPVMTRTTLPPSAEEGAPPPAISVASAPSGRLEPYEDESPDEFMQRAAHSLEKSELAVALASHAVPFYLEALQACMRRFQFAGNALDIALRKLLMELCLPKETQQIDRVMEAFAIRYNECNEGLFASPDQPYILAFSLMMLHTDHFNKNAKQKMSKADYVRNASSSEAPIEVLEYLYDNLIFTQFIFVDGDKRIGIRRPSESSTGSRLASLTSGGSSSNRNKIDAYGIITQGRTHELTPNIGDIIQEDSPFSLGIDYSTFDTEMLRRAFSNAPTIEIVTPPRSGIPIGAAWSGNAQGNPAMMSYVMEQSEAIVTLKVTKVGVLNRKDDPIEGSGKKHAKKWKQWGLILTSAQLLFFKDTIWTSALQSQIADQVGDAQVHGDPIKVNITPRITYFRPDGVLSLGDAIAVLDESTACLPNAFRLYAEQAGQSRQYLVQASSHEEMVDWMTKINYCAAFRSVGIRRLDIFLSDERVQMMRTELFNSSISGSSASILSSDSSASSQQASGKFDDLLRESNVQIQRRLRERAEQVAPKVGLLDNTLRALHRELEEHLRLARHFHIMTPFQKSTRERIEAAVVPLATKVRRLRLEAFKAHNRGIILAKECDHYRRLSDTSTPVIPLSTDDLSARAQEPMIPKKETEDRLSVPGSDAAAGLRINTFPSSSRQRPLAEEFTPTLRSSQESDEKTGRRGETSDFPSDSPTTPARPGLPCQTSDGGPPLTPIWSLKSPTSSAATMTPVTESPIDSLTDSGSVGNLSSSSVTPSNLASIEEAADWHATAAAQEKRVSLAALPTISADDVETLTRVHKNGRRSQQRSTIDKDLFTPPNFSMNDPGPFA</sequence>
<dbReference type="GO" id="GO:0032012">
    <property type="term" value="P:regulation of ARF protein signal transduction"/>
    <property type="evidence" value="ECO:0007669"/>
    <property type="project" value="InterPro"/>
</dbReference>
<evidence type="ECO:0008006" key="6">
    <source>
        <dbReference type="Google" id="ProtNLM"/>
    </source>
</evidence>
<feature type="compositionally biased region" description="Polar residues" evidence="1">
    <location>
        <begin position="615"/>
        <end position="632"/>
    </location>
</feature>
<dbReference type="GeneID" id="25265887"/>
<dbReference type="GO" id="GO:0005085">
    <property type="term" value="F:guanyl-nucleotide exchange factor activity"/>
    <property type="evidence" value="ECO:0007669"/>
    <property type="project" value="InterPro"/>
</dbReference>
<feature type="compositionally biased region" description="Low complexity" evidence="1">
    <location>
        <begin position="1163"/>
        <end position="1172"/>
    </location>
</feature>
<dbReference type="SUPFAM" id="SSF50729">
    <property type="entry name" value="PH domain-like"/>
    <property type="match status" value="1"/>
</dbReference>
<dbReference type="PANTHER" id="PTHR10663">
    <property type="entry name" value="GUANYL-NUCLEOTIDE EXCHANGE FACTOR"/>
    <property type="match status" value="1"/>
</dbReference>
<feature type="compositionally biased region" description="Polar residues" evidence="1">
    <location>
        <begin position="13"/>
        <end position="27"/>
    </location>
</feature>